<reference evidence="1 2" key="2">
    <citation type="journal article" date="2018" name="Plant J.">
        <title>The Physcomitrella patens chromosome-scale assembly reveals moss genome structure and evolution.</title>
        <authorList>
            <person name="Lang D."/>
            <person name="Ullrich K.K."/>
            <person name="Murat F."/>
            <person name="Fuchs J."/>
            <person name="Jenkins J."/>
            <person name="Haas F.B."/>
            <person name="Piednoel M."/>
            <person name="Gundlach H."/>
            <person name="Van Bel M."/>
            <person name="Meyberg R."/>
            <person name="Vives C."/>
            <person name="Morata J."/>
            <person name="Symeonidi A."/>
            <person name="Hiss M."/>
            <person name="Muchero W."/>
            <person name="Kamisugi Y."/>
            <person name="Saleh O."/>
            <person name="Blanc G."/>
            <person name="Decker E.L."/>
            <person name="van Gessel N."/>
            <person name="Grimwood J."/>
            <person name="Hayes R.D."/>
            <person name="Graham S.W."/>
            <person name="Gunter L.E."/>
            <person name="McDaniel S.F."/>
            <person name="Hoernstein S.N.W."/>
            <person name="Larsson A."/>
            <person name="Li F.W."/>
            <person name="Perroud P.F."/>
            <person name="Phillips J."/>
            <person name="Ranjan P."/>
            <person name="Rokshar D.S."/>
            <person name="Rothfels C.J."/>
            <person name="Schneider L."/>
            <person name="Shu S."/>
            <person name="Stevenson D.W."/>
            <person name="Thummler F."/>
            <person name="Tillich M."/>
            <person name="Villarreal Aguilar J.C."/>
            <person name="Widiez T."/>
            <person name="Wong G.K."/>
            <person name="Wymore A."/>
            <person name="Zhang Y."/>
            <person name="Zimmer A.D."/>
            <person name="Quatrano R.S."/>
            <person name="Mayer K.F.X."/>
            <person name="Goodstein D."/>
            <person name="Casacuberta J.M."/>
            <person name="Vandepoele K."/>
            <person name="Reski R."/>
            <person name="Cuming A.C."/>
            <person name="Tuskan G.A."/>
            <person name="Maumus F."/>
            <person name="Salse J."/>
            <person name="Schmutz J."/>
            <person name="Rensing S.A."/>
        </authorList>
    </citation>
    <scope>NUCLEOTIDE SEQUENCE [LARGE SCALE GENOMIC DNA]</scope>
    <source>
        <strain evidence="1 2">cv. Gransden 2004</strain>
    </source>
</reference>
<protein>
    <submittedName>
        <fullName evidence="1">Uncharacterized protein</fullName>
    </submittedName>
</protein>
<reference evidence="1 2" key="1">
    <citation type="journal article" date="2008" name="Science">
        <title>The Physcomitrella genome reveals evolutionary insights into the conquest of land by plants.</title>
        <authorList>
            <person name="Rensing S."/>
            <person name="Lang D."/>
            <person name="Zimmer A."/>
            <person name="Terry A."/>
            <person name="Salamov A."/>
            <person name="Shapiro H."/>
            <person name="Nishiyama T."/>
            <person name="Perroud P.-F."/>
            <person name="Lindquist E."/>
            <person name="Kamisugi Y."/>
            <person name="Tanahashi T."/>
            <person name="Sakakibara K."/>
            <person name="Fujita T."/>
            <person name="Oishi K."/>
            <person name="Shin-I T."/>
            <person name="Kuroki Y."/>
            <person name="Toyoda A."/>
            <person name="Suzuki Y."/>
            <person name="Hashimoto A."/>
            <person name="Yamaguchi K."/>
            <person name="Sugano A."/>
            <person name="Kohara Y."/>
            <person name="Fujiyama A."/>
            <person name="Anterola A."/>
            <person name="Aoki S."/>
            <person name="Ashton N."/>
            <person name="Barbazuk W.B."/>
            <person name="Barker E."/>
            <person name="Bennetzen J."/>
            <person name="Bezanilla M."/>
            <person name="Blankenship R."/>
            <person name="Cho S.H."/>
            <person name="Dutcher S."/>
            <person name="Estelle M."/>
            <person name="Fawcett J.A."/>
            <person name="Gundlach H."/>
            <person name="Hanada K."/>
            <person name="Heyl A."/>
            <person name="Hicks K.A."/>
            <person name="Hugh J."/>
            <person name="Lohr M."/>
            <person name="Mayer K."/>
            <person name="Melkozernov A."/>
            <person name="Murata T."/>
            <person name="Nelson D."/>
            <person name="Pils B."/>
            <person name="Prigge M."/>
            <person name="Reiss B."/>
            <person name="Renner T."/>
            <person name="Rombauts S."/>
            <person name="Rushton P."/>
            <person name="Sanderfoot A."/>
            <person name="Schween G."/>
            <person name="Shiu S.-H."/>
            <person name="Stueber K."/>
            <person name="Theodoulou F.L."/>
            <person name="Tu H."/>
            <person name="Van de Peer Y."/>
            <person name="Verrier P.J."/>
            <person name="Waters E."/>
            <person name="Wood A."/>
            <person name="Yang L."/>
            <person name="Cove D."/>
            <person name="Cuming A."/>
            <person name="Hasebe M."/>
            <person name="Lucas S."/>
            <person name="Mishler D.B."/>
            <person name="Reski R."/>
            <person name="Grigoriev I."/>
            <person name="Quatrano R.S."/>
            <person name="Boore J.L."/>
        </authorList>
    </citation>
    <scope>NUCLEOTIDE SEQUENCE [LARGE SCALE GENOMIC DNA]</scope>
    <source>
        <strain evidence="1 2">cv. Gransden 2004</strain>
    </source>
</reference>
<dbReference type="FunFam" id="3.80.10.10:FF:000678">
    <property type="entry name" value="Predicted protein"/>
    <property type="match status" value="1"/>
</dbReference>
<organism evidence="1 2">
    <name type="scientific">Physcomitrium patens</name>
    <name type="common">Spreading-leaved earth moss</name>
    <name type="synonym">Physcomitrella patens</name>
    <dbReference type="NCBI Taxonomy" id="3218"/>
    <lineage>
        <taxon>Eukaryota</taxon>
        <taxon>Viridiplantae</taxon>
        <taxon>Streptophyta</taxon>
        <taxon>Embryophyta</taxon>
        <taxon>Bryophyta</taxon>
        <taxon>Bryophytina</taxon>
        <taxon>Bryopsida</taxon>
        <taxon>Funariidae</taxon>
        <taxon>Funariales</taxon>
        <taxon>Funariaceae</taxon>
        <taxon>Physcomitrium</taxon>
    </lineage>
</organism>
<dbReference type="EMBL" id="ABEU02000004">
    <property type="status" value="NOT_ANNOTATED_CDS"/>
    <property type="molecule type" value="Genomic_DNA"/>
</dbReference>
<dbReference type="InterPro" id="IPR032675">
    <property type="entry name" value="LRR_dom_sf"/>
</dbReference>
<sequence>MGSACSRKNDQSDLEIDDELCGRSGGSNRSFTLRWPVRRAQALESLAFRPHGAQTSPSLLEICVQNIVKNIDKYKSFSGVPRDLIQQVLNDLVRKQLLSPVTLELFSDCALQDVLLADYPGVEDFWLDIIGSQGESLLALDISGSPVTDDGLACLQSCTNLQTLSLNSCDHISDEGLSVLSGLSNLTTLSLRSSNLITAAGMRNFTNLVSLKNLDLERCPLIHGGFVYLRGLTTLEKLNVGWCIGVRNADITHLAGIVNLKELQISRSKVNDSGVASLKGMTNLRSLSMEGCPITAQSMKTIAGLTTLCHLNINSCYLPDSGCQKLEGLINLRTLNLGYNELTDSGMVFLKGLTNLERLNLDSCKVGDEGIKHVKGLLNLRMLDLSDSEVGNVGLRFLSGLKKLEILNLSFTGGVTDIGLSTIATITSLTSLNLDSKQITDTGLAALTDHRLRHGSPPTFQEFAELGALRWWYHRCGSEQHQGSDIAHLA</sequence>
<keyword evidence="2" id="KW-1185">Reference proteome</keyword>
<dbReference type="FunFam" id="3.80.10.10:FF:000277">
    <property type="entry name" value="Leucine-rich repeat family protein"/>
    <property type="match status" value="1"/>
</dbReference>
<gene>
    <name evidence="1" type="primary">LOC112281323</name>
</gene>
<dbReference type="EnsemblPlants" id="Pp3c4_3150V3.3">
    <property type="protein sequence ID" value="Pp3c4_3150V3.3"/>
    <property type="gene ID" value="Pp3c4_3150"/>
</dbReference>
<dbReference type="InterPro" id="IPR051341">
    <property type="entry name" value="Zyg-11_UBL_adapter"/>
</dbReference>
<dbReference type="InterPro" id="IPR006553">
    <property type="entry name" value="Leu-rich_rpt_Cys-con_subtyp"/>
</dbReference>
<evidence type="ECO:0000313" key="1">
    <source>
        <dbReference type="EnsemblPlants" id="Pp3c4_3150V3.3"/>
    </source>
</evidence>
<dbReference type="Gramene" id="Pp3c4_3150V3.3">
    <property type="protein sequence ID" value="Pp3c4_3150V3.3"/>
    <property type="gene ID" value="Pp3c4_3150"/>
</dbReference>
<dbReference type="SUPFAM" id="SSF52047">
    <property type="entry name" value="RNI-like"/>
    <property type="match status" value="1"/>
</dbReference>
<name>A0A7I4DS72_PHYPA</name>
<dbReference type="AlphaFoldDB" id="A0A7I4DS72"/>
<dbReference type="SMART" id="SM00367">
    <property type="entry name" value="LRR_CC"/>
    <property type="match status" value="8"/>
</dbReference>
<accession>A0A7I4DS72</accession>
<dbReference type="PANTHER" id="PTHR12904:SF23">
    <property type="entry name" value="PROTEIN ZER-1 HOMOLOG"/>
    <property type="match status" value="1"/>
</dbReference>
<dbReference type="Proteomes" id="UP000006727">
    <property type="component" value="Chromosome 4"/>
</dbReference>
<reference evidence="1" key="3">
    <citation type="submission" date="2020-12" db="UniProtKB">
        <authorList>
            <consortium name="EnsemblPlants"/>
        </authorList>
    </citation>
    <scope>IDENTIFICATION</scope>
</reference>
<dbReference type="Pfam" id="PF13516">
    <property type="entry name" value="LRR_6"/>
    <property type="match status" value="6"/>
</dbReference>
<dbReference type="InterPro" id="IPR001611">
    <property type="entry name" value="Leu-rich_rpt"/>
</dbReference>
<dbReference type="FunFam" id="3.80.10.10:FF:001084">
    <property type="entry name" value="Predicted protein"/>
    <property type="match status" value="1"/>
</dbReference>
<proteinExistence type="predicted"/>
<evidence type="ECO:0000313" key="2">
    <source>
        <dbReference type="Proteomes" id="UP000006727"/>
    </source>
</evidence>
<dbReference type="PANTHER" id="PTHR12904">
    <property type="match status" value="1"/>
</dbReference>
<dbReference type="Gene3D" id="3.80.10.10">
    <property type="entry name" value="Ribonuclease Inhibitor"/>
    <property type="match status" value="4"/>
</dbReference>